<name>A0A1W1UMY5_9PAST</name>
<dbReference type="STRING" id="1122938.SAMN05660772_02069"/>
<dbReference type="EMBL" id="FWWV01000009">
    <property type="protein sequence ID" value="SMB82349.1"/>
    <property type="molecule type" value="Genomic_DNA"/>
</dbReference>
<accession>A0A1W1UMY5</accession>
<sequence>MEVILGCGAQVRVTKKGNQFVAEEVLFQQGEELCDPIGKPVDSVEALLSVLCLFALTTYEQLSVSEMQQVISETAATLREYHELNCEYLASLEQGV</sequence>
<dbReference type="RefSeq" id="WP_084256547.1">
    <property type="nucleotide sequence ID" value="NZ_FWWV01000009.1"/>
</dbReference>
<dbReference type="AlphaFoldDB" id="A0A1W1UMY5"/>
<organism evidence="1 2">
    <name type="scientific">Pasteurella testudinis DSM 23072</name>
    <dbReference type="NCBI Taxonomy" id="1122938"/>
    <lineage>
        <taxon>Bacteria</taxon>
        <taxon>Pseudomonadati</taxon>
        <taxon>Pseudomonadota</taxon>
        <taxon>Gammaproteobacteria</taxon>
        <taxon>Pasteurellales</taxon>
        <taxon>Pasteurellaceae</taxon>
        <taxon>Pasteurella</taxon>
    </lineage>
</organism>
<gene>
    <name evidence="1" type="ORF">SAMN05660772_02069</name>
</gene>
<dbReference type="Proteomes" id="UP000192408">
    <property type="component" value="Unassembled WGS sequence"/>
</dbReference>
<evidence type="ECO:0000313" key="2">
    <source>
        <dbReference type="Proteomes" id="UP000192408"/>
    </source>
</evidence>
<protein>
    <submittedName>
        <fullName evidence="1">Uncharacterized protein</fullName>
    </submittedName>
</protein>
<reference evidence="2" key="1">
    <citation type="submission" date="2017-04" db="EMBL/GenBank/DDBJ databases">
        <authorList>
            <person name="Varghese N."/>
            <person name="Submissions S."/>
        </authorList>
    </citation>
    <scope>NUCLEOTIDE SEQUENCE [LARGE SCALE GENOMIC DNA]</scope>
    <source>
        <strain evidence="2">DSM 23072</strain>
    </source>
</reference>
<proteinExistence type="predicted"/>
<keyword evidence="2" id="KW-1185">Reference proteome</keyword>
<evidence type="ECO:0000313" key="1">
    <source>
        <dbReference type="EMBL" id="SMB82349.1"/>
    </source>
</evidence>